<name>A0A7H0IQE9_9ACTN</name>
<proteinExistence type="predicted"/>
<dbReference type="Proteomes" id="UP000516052">
    <property type="component" value="Chromosome"/>
</dbReference>
<dbReference type="Pfam" id="PF06722">
    <property type="entry name" value="EryCIII-like_C"/>
    <property type="match status" value="1"/>
</dbReference>
<dbReference type="PANTHER" id="PTHR48050">
    <property type="entry name" value="STEROL 3-BETA-GLUCOSYLTRANSFERASE"/>
    <property type="match status" value="1"/>
</dbReference>
<organism evidence="3 4">
    <name type="scientific">Streptomyces roseirectus</name>
    <dbReference type="NCBI Taxonomy" id="2768066"/>
    <lineage>
        <taxon>Bacteria</taxon>
        <taxon>Bacillati</taxon>
        <taxon>Actinomycetota</taxon>
        <taxon>Actinomycetes</taxon>
        <taxon>Kitasatosporales</taxon>
        <taxon>Streptomycetaceae</taxon>
        <taxon>Streptomyces</taxon>
    </lineage>
</organism>
<dbReference type="Gene3D" id="3.40.50.2000">
    <property type="entry name" value="Glycogen Phosphorylase B"/>
    <property type="match status" value="2"/>
</dbReference>
<dbReference type="EMBL" id="CP060828">
    <property type="protein sequence ID" value="QNP75015.1"/>
    <property type="molecule type" value="Genomic_DNA"/>
</dbReference>
<dbReference type="InterPro" id="IPR050426">
    <property type="entry name" value="Glycosyltransferase_28"/>
</dbReference>
<sequence length="404" mass="43469">MRVLFTTLGSPSHGRAQLPLARALAAAGHDVLVATTPSLVSVFEKDDVRVTTAMDEFTPHTFIPPALLEQAARPGPDGEVPQDVLERVMPLAMSGPMARKLREWILPVAQEFRPDLILRDGMDLGSCLTAEQLGVPQLPTPSGSSNILDPAEVLPGLNALREEAGLPLQEDPLSVVPHGRIDYVPAAFSFAQHLPSSWSYRQPVTVDRRPVLPQWIADLPTDRPLVLAALGTALPMVREMTADGEEEQPPFPMPDPVQTLRSMIAAVSRLEECTVVVSTSGIPADTDGLPPHVHVTDRVPQPLLLESVDLFLTHGGFNSIRESLRTATPMAVLPQFGDQFGNARRVQELGLGREVTDPTPDGITAAVRAVLADPDVGARARAARLAMLALPEIDSAVTDLEKLV</sequence>
<evidence type="ECO:0000259" key="2">
    <source>
        <dbReference type="Pfam" id="PF06722"/>
    </source>
</evidence>
<dbReference type="AlphaFoldDB" id="A0A7H0IQE9"/>
<dbReference type="CDD" id="cd03784">
    <property type="entry name" value="GT1_Gtf-like"/>
    <property type="match status" value="1"/>
</dbReference>
<evidence type="ECO:0000313" key="4">
    <source>
        <dbReference type="Proteomes" id="UP000516052"/>
    </source>
</evidence>
<keyword evidence="1 3" id="KW-0808">Transferase</keyword>
<gene>
    <name evidence="3" type="ORF">IAG44_40130</name>
</gene>
<protein>
    <submittedName>
        <fullName evidence="3">Glycosyltransferase family 1 protein</fullName>
    </submittedName>
</protein>
<dbReference type="InterPro" id="IPR010610">
    <property type="entry name" value="EryCIII-like_C"/>
</dbReference>
<dbReference type="RefSeq" id="WP_187751938.1">
    <property type="nucleotide sequence ID" value="NZ_CP060828.1"/>
</dbReference>
<feature type="domain" description="Erythromycin biosynthesis protein CIII-like C-terminal" evidence="2">
    <location>
        <begin position="263"/>
        <end position="402"/>
    </location>
</feature>
<dbReference type="GO" id="GO:0017000">
    <property type="term" value="P:antibiotic biosynthetic process"/>
    <property type="evidence" value="ECO:0007669"/>
    <property type="project" value="UniProtKB-ARBA"/>
</dbReference>
<dbReference type="GO" id="GO:0016758">
    <property type="term" value="F:hexosyltransferase activity"/>
    <property type="evidence" value="ECO:0007669"/>
    <property type="project" value="UniProtKB-ARBA"/>
</dbReference>
<keyword evidence="4" id="KW-1185">Reference proteome</keyword>
<reference evidence="3 4" key="1">
    <citation type="submission" date="2020-08" db="EMBL/GenBank/DDBJ databases">
        <title>A novel species.</title>
        <authorList>
            <person name="Gao J."/>
        </authorList>
    </citation>
    <scope>NUCLEOTIDE SEQUENCE [LARGE SCALE GENOMIC DNA]</scope>
    <source>
        <strain evidence="3 4">CRXT-G-22</strain>
    </source>
</reference>
<dbReference type="KEGG" id="sroi:IAG44_40130"/>
<evidence type="ECO:0000256" key="1">
    <source>
        <dbReference type="ARBA" id="ARBA00022679"/>
    </source>
</evidence>
<dbReference type="InterPro" id="IPR002213">
    <property type="entry name" value="UDP_glucos_trans"/>
</dbReference>
<dbReference type="SUPFAM" id="SSF53756">
    <property type="entry name" value="UDP-Glycosyltransferase/glycogen phosphorylase"/>
    <property type="match status" value="1"/>
</dbReference>
<evidence type="ECO:0000313" key="3">
    <source>
        <dbReference type="EMBL" id="QNP75015.1"/>
    </source>
</evidence>
<dbReference type="GO" id="GO:0008194">
    <property type="term" value="F:UDP-glycosyltransferase activity"/>
    <property type="evidence" value="ECO:0007669"/>
    <property type="project" value="InterPro"/>
</dbReference>
<dbReference type="PANTHER" id="PTHR48050:SF13">
    <property type="entry name" value="STEROL 3-BETA-GLUCOSYLTRANSFERASE UGT80A2"/>
    <property type="match status" value="1"/>
</dbReference>
<accession>A0A7H0IQE9</accession>